<feature type="region of interest" description="Disordered" evidence="5">
    <location>
        <begin position="571"/>
        <end position="614"/>
    </location>
</feature>
<reference evidence="7" key="1">
    <citation type="submission" date="2022-07" db="EMBL/GenBank/DDBJ databases">
        <title>Phylogenomic reconstructions and comparative analyses of Kickxellomycotina fungi.</title>
        <authorList>
            <person name="Reynolds N.K."/>
            <person name="Stajich J.E."/>
            <person name="Barry K."/>
            <person name="Grigoriev I.V."/>
            <person name="Crous P."/>
            <person name="Smith M.E."/>
        </authorList>
    </citation>
    <scope>NUCLEOTIDE SEQUENCE</scope>
    <source>
        <strain evidence="7">BCRC 34882</strain>
    </source>
</reference>
<evidence type="ECO:0000256" key="6">
    <source>
        <dbReference type="SAM" id="Phobius"/>
    </source>
</evidence>
<name>A0ABQ8PS15_9FUNG</name>
<keyword evidence="4 6" id="KW-0472">Membrane</keyword>
<dbReference type="InterPro" id="IPR008521">
    <property type="entry name" value="Mg_trans_NIPA"/>
</dbReference>
<feature type="transmembrane region" description="Helical" evidence="6">
    <location>
        <begin position="467"/>
        <end position="484"/>
    </location>
</feature>
<gene>
    <name evidence="7" type="ORF">EDC05_001281</name>
</gene>
<keyword evidence="3 6" id="KW-1133">Transmembrane helix</keyword>
<evidence type="ECO:0000256" key="1">
    <source>
        <dbReference type="ARBA" id="ARBA00004141"/>
    </source>
</evidence>
<dbReference type="InterPro" id="IPR037185">
    <property type="entry name" value="EmrE-like"/>
</dbReference>
<dbReference type="PANTHER" id="PTHR12570">
    <property type="match status" value="1"/>
</dbReference>
<evidence type="ECO:0000256" key="4">
    <source>
        <dbReference type="ARBA" id="ARBA00023136"/>
    </source>
</evidence>
<evidence type="ECO:0000313" key="8">
    <source>
        <dbReference type="Proteomes" id="UP001151295"/>
    </source>
</evidence>
<keyword evidence="2 6" id="KW-0812">Transmembrane</keyword>
<feature type="transmembrane region" description="Helical" evidence="6">
    <location>
        <begin position="270"/>
        <end position="292"/>
    </location>
</feature>
<feature type="transmembrane region" description="Helical" evidence="6">
    <location>
        <begin position="367"/>
        <end position="389"/>
    </location>
</feature>
<feature type="transmembrane region" description="Helical" evidence="6">
    <location>
        <begin position="401"/>
        <end position="423"/>
    </location>
</feature>
<feature type="transmembrane region" description="Helical" evidence="6">
    <location>
        <begin position="435"/>
        <end position="455"/>
    </location>
</feature>
<proteinExistence type="predicted"/>
<feature type="transmembrane region" description="Helical" evidence="6">
    <location>
        <begin position="241"/>
        <end position="264"/>
    </location>
</feature>
<keyword evidence="8" id="KW-1185">Reference proteome</keyword>
<comment type="caution">
    <text evidence="7">The sequence shown here is derived from an EMBL/GenBank/DDBJ whole genome shotgun (WGS) entry which is preliminary data.</text>
</comment>
<dbReference type="PANTHER" id="PTHR12570:SF85">
    <property type="entry name" value="DUF803 DOMAIN MEMBRANE PROTEIN (AFU_ORTHOLOGUE AFUA_1G15880)"/>
    <property type="match status" value="1"/>
</dbReference>
<evidence type="ECO:0000256" key="2">
    <source>
        <dbReference type="ARBA" id="ARBA00022692"/>
    </source>
</evidence>
<organism evidence="7 8">
    <name type="scientific">Coemansia umbellata</name>
    <dbReference type="NCBI Taxonomy" id="1424467"/>
    <lineage>
        <taxon>Eukaryota</taxon>
        <taxon>Fungi</taxon>
        <taxon>Fungi incertae sedis</taxon>
        <taxon>Zoopagomycota</taxon>
        <taxon>Kickxellomycotina</taxon>
        <taxon>Kickxellomycetes</taxon>
        <taxon>Kickxellales</taxon>
        <taxon>Kickxellaceae</taxon>
        <taxon>Coemansia</taxon>
    </lineage>
</organism>
<feature type="transmembrane region" description="Helical" evidence="6">
    <location>
        <begin position="299"/>
        <end position="318"/>
    </location>
</feature>
<feature type="compositionally biased region" description="Low complexity" evidence="5">
    <location>
        <begin position="592"/>
        <end position="603"/>
    </location>
</feature>
<evidence type="ECO:0000256" key="3">
    <source>
        <dbReference type="ARBA" id="ARBA00022989"/>
    </source>
</evidence>
<dbReference type="Pfam" id="PF05653">
    <property type="entry name" value="Mg_trans_NIPA"/>
    <property type="match status" value="1"/>
</dbReference>
<dbReference type="EMBL" id="JANBQD010000009">
    <property type="protein sequence ID" value="KAJ1994906.1"/>
    <property type="molecule type" value="Genomic_DNA"/>
</dbReference>
<feature type="region of interest" description="Disordered" evidence="5">
    <location>
        <begin position="515"/>
        <end position="549"/>
    </location>
</feature>
<comment type="subcellular location">
    <subcellularLocation>
        <location evidence="1">Membrane</location>
        <topology evidence="1">Multi-pass membrane protein</topology>
    </subcellularLocation>
</comment>
<feature type="transmembrane region" description="Helical" evidence="6">
    <location>
        <begin position="201"/>
        <end position="220"/>
    </location>
</feature>
<dbReference type="SUPFAM" id="SSF103481">
    <property type="entry name" value="Multidrug resistance efflux transporter EmrE"/>
    <property type="match status" value="1"/>
</dbReference>
<protein>
    <recommendedName>
        <fullName evidence="9">DUF803-domain-containing protein</fullName>
    </recommendedName>
</protein>
<sequence>MQRVLASKIFSAYYRTFSTGNIRLSPSTYPYPLVRIPNPQQAPSFPEQEAQRSSLAALAFGAASNPKDPAGELIGWLKSVDAQIMPQNFIENRNFWPLVQQVLEKHAHEDPELQAQAAFQKTGWMNIMDGRNPPPLGRTGAAEDILGCVLIEDKMIQPKSFQANWAHRPVTRDGLVNVACALQDTAPYNLIRIVAMVDEKYIGMALAMSSSLLIGTSFVLTKKGLMDTTSRYGSATEGLQYFKNVLWWAGMITMGLGEFANFAAYSFAPAILVTPLGALSVIVGAILASVFLGERINTVGKAGCALCLMGSVIVVLNAPRDGDIESVEQIMHMVMQLPFLTYALVSVTFLVFMITRVAGKFGQHNPIVYLSICSVAGSMTVTACKAFGIALKLTFAGNNQFVHFSTYFFAAVVGLCIIVQMNYFNKALEQFETNLVTPIYYVFFTSATILASVALFQGFTDSTNKELASLFCGFITIFIGVFLLNSTKSCVTDGSNGQHQPLPTEDIGRRISSYSARGRPSLGAGDPLDISDYEDNASDGGNYESYPMRERRYTIDAEKGLSVGRRQALVKPPQMQLPKRNSDDVIDDDGLTDVPSSSSRSNSAGNYAPASPASITIDDVHIDIPLSPTNLSHRRRSLHHEN</sequence>
<evidence type="ECO:0000313" key="7">
    <source>
        <dbReference type="EMBL" id="KAJ1994906.1"/>
    </source>
</evidence>
<feature type="transmembrane region" description="Helical" evidence="6">
    <location>
        <begin position="330"/>
        <end position="355"/>
    </location>
</feature>
<evidence type="ECO:0000256" key="5">
    <source>
        <dbReference type="SAM" id="MobiDB-lite"/>
    </source>
</evidence>
<dbReference type="Proteomes" id="UP001151295">
    <property type="component" value="Unassembled WGS sequence"/>
</dbReference>
<evidence type="ECO:0008006" key="9">
    <source>
        <dbReference type="Google" id="ProtNLM"/>
    </source>
</evidence>
<accession>A0ABQ8PS15</accession>